<dbReference type="AlphaFoldDB" id="A0AAJ6B227"/>
<evidence type="ECO:0000256" key="1">
    <source>
        <dbReference type="SAM" id="MobiDB-lite"/>
    </source>
</evidence>
<reference evidence="2" key="1">
    <citation type="submission" date="2023-03" db="EMBL/GenBank/DDBJ databases">
        <title>Andean soil-derived lignocellulolytic bacterial consortium as a source of novel taxa and putative plastic-active enzymes.</title>
        <authorList>
            <person name="Diaz-Garcia L."/>
            <person name="Chuvochina M."/>
            <person name="Feuerriegel G."/>
            <person name="Bunk B."/>
            <person name="Sproer C."/>
            <person name="Streit W.R."/>
            <person name="Rodriguez L.M."/>
            <person name="Overmann J."/>
            <person name="Jimenez D.J."/>
        </authorList>
    </citation>
    <scope>NUCLEOTIDE SEQUENCE</scope>
    <source>
        <strain evidence="2">MAG 4196</strain>
    </source>
</reference>
<dbReference type="Pfam" id="PF13770">
    <property type="entry name" value="DUF4169"/>
    <property type="match status" value="1"/>
</dbReference>
<dbReference type="EMBL" id="CP119312">
    <property type="protein sequence ID" value="WEK05949.1"/>
    <property type="molecule type" value="Genomic_DNA"/>
</dbReference>
<organism evidence="2 3">
    <name type="scientific">Candidatus Devosia phytovorans</name>
    <dbReference type="NCBI Taxonomy" id="3121372"/>
    <lineage>
        <taxon>Bacteria</taxon>
        <taxon>Pseudomonadati</taxon>
        <taxon>Pseudomonadota</taxon>
        <taxon>Alphaproteobacteria</taxon>
        <taxon>Hyphomicrobiales</taxon>
        <taxon>Devosiaceae</taxon>
        <taxon>Devosia</taxon>
    </lineage>
</organism>
<sequence>MAEILSLSKARKAKARASRDAQAEQNRISFGRTKAEKQQQTAEKALVDRKIDGHKRDE</sequence>
<evidence type="ECO:0000313" key="2">
    <source>
        <dbReference type="EMBL" id="WEK05949.1"/>
    </source>
</evidence>
<dbReference type="Proteomes" id="UP001217476">
    <property type="component" value="Chromosome"/>
</dbReference>
<name>A0AAJ6B227_9HYPH</name>
<protein>
    <submittedName>
        <fullName evidence="2">DUF4169 family protein</fullName>
    </submittedName>
</protein>
<feature type="region of interest" description="Disordered" evidence="1">
    <location>
        <begin position="1"/>
        <end position="58"/>
    </location>
</feature>
<gene>
    <name evidence="2" type="ORF">P0Y65_06760</name>
</gene>
<proteinExistence type="predicted"/>
<evidence type="ECO:0000313" key="3">
    <source>
        <dbReference type="Proteomes" id="UP001217476"/>
    </source>
</evidence>
<dbReference type="InterPro" id="IPR025227">
    <property type="entry name" value="DUF4169"/>
</dbReference>
<feature type="compositionally biased region" description="Basic and acidic residues" evidence="1">
    <location>
        <begin position="45"/>
        <end position="58"/>
    </location>
</feature>
<accession>A0AAJ6B227</accession>